<dbReference type="PROSITE" id="PS50048">
    <property type="entry name" value="ZN2_CY6_FUNGAL_2"/>
    <property type="match status" value="1"/>
</dbReference>
<evidence type="ECO:0000313" key="6">
    <source>
        <dbReference type="Proteomes" id="UP000028045"/>
    </source>
</evidence>
<feature type="compositionally biased region" description="Basic residues" evidence="3">
    <location>
        <begin position="57"/>
        <end position="74"/>
    </location>
</feature>
<evidence type="ECO:0000256" key="1">
    <source>
        <dbReference type="ARBA" id="ARBA00022723"/>
    </source>
</evidence>
<keyword evidence="2" id="KW-0539">Nucleus</keyword>
<sequence length="584" mass="64410">MDSKESAGYLKQPDGKVGKVRQACDTCHMRRIRCDGMQPCWKCIAGDNNCTYNAVHKKTGPKGPRKSAKARAQKHGPSSQSKSDSQRPLTSPSGNQSSDATVTNPTSGSIPDPSSNYNASSLPAVSIDVITFCVDAFFKHKYPITPILDRAQVEAMILHLVSYTEQYALLTACCSVMVLNPELLDLPSSPPSADGQSRPYSSADLPSVDCLISETMKARSLCDWVEHPSLTSVQTSFFLFSAYFCLGKDNSAWFHLREAITILQTIRFHEESTYTDLAEDSGLVVYARRMFWVLFITERAYGLQRHRPLTLQETIALPAVNEGREKDILTGFLDLISLFRNFDSDFLNVWNLQSVEGPASSEAIVRLQDILQHSLRNLPSCTDNQKADLLLTRQWLKRMVWQLCVTKSLLSSTTDEESMSIAYPITIAREAVIASNIVPATALEANGVGIVEKLFDIGCSLADVLTLRPRLAVPVALEIGALDYLLELVRISGTVVGGSSRHLEILVSKVNDCLQTRASNGLQGLPQIWELDDDELGTNEEVMRQSFITADVDGWASAVDNMFGIFYSTNGLGSLQEDTFNIID</sequence>
<keyword evidence="6" id="KW-1185">Reference proteome</keyword>
<dbReference type="EMBL" id="KL648733">
    <property type="protein sequence ID" value="KEY64578.1"/>
    <property type="molecule type" value="Genomic_DNA"/>
</dbReference>
<dbReference type="CDD" id="cd00067">
    <property type="entry name" value="GAL4"/>
    <property type="match status" value="1"/>
</dbReference>
<dbReference type="GO" id="GO:0003677">
    <property type="term" value="F:DNA binding"/>
    <property type="evidence" value="ECO:0007669"/>
    <property type="project" value="InterPro"/>
</dbReference>
<evidence type="ECO:0000256" key="3">
    <source>
        <dbReference type="SAM" id="MobiDB-lite"/>
    </source>
</evidence>
<dbReference type="Pfam" id="PF00172">
    <property type="entry name" value="Zn_clus"/>
    <property type="match status" value="1"/>
</dbReference>
<dbReference type="PANTHER" id="PTHR31668">
    <property type="entry name" value="GLUCOSE TRANSPORT TRANSCRIPTION REGULATOR RGT1-RELATED-RELATED"/>
    <property type="match status" value="1"/>
</dbReference>
<dbReference type="HOGENOM" id="CLU_016574_6_0_1"/>
<keyword evidence="1" id="KW-0479">Metal-binding</keyword>
<dbReference type="GO" id="GO:0006351">
    <property type="term" value="P:DNA-templated transcription"/>
    <property type="evidence" value="ECO:0007669"/>
    <property type="project" value="InterPro"/>
</dbReference>
<dbReference type="InterPro" id="IPR007219">
    <property type="entry name" value="XnlR_reg_dom"/>
</dbReference>
<proteinExistence type="predicted"/>
<feature type="compositionally biased region" description="Polar residues" evidence="3">
    <location>
        <begin position="76"/>
        <end position="115"/>
    </location>
</feature>
<dbReference type="Gene3D" id="4.10.240.10">
    <property type="entry name" value="Zn(2)-C6 fungal-type DNA-binding domain"/>
    <property type="match status" value="1"/>
</dbReference>
<dbReference type="GO" id="GO:0000981">
    <property type="term" value="F:DNA-binding transcription factor activity, RNA polymerase II-specific"/>
    <property type="evidence" value="ECO:0007669"/>
    <property type="project" value="InterPro"/>
</dbReference>
<dbReference type="InterPro" id="IPR001138">
    <property type="entry name" value="Zn2Cys6_DnaBD"/>
</dbReference>
<dbReference type="GO" id="GO:0008270">
    <property type="term" value="F:zinc ion binding"/>
    <property type="evidence" value="ECO:0007669"/>
    <property type="project" value="InterPro"/>
</dbReference>
<reference evidence="5 6" key="1">
    <citation type="journal article" date="2014" name="BMC Genomics">
        <title>Comparative genome sequencing reveals chemotype-specific gene clusters in the toxigenic black mold Stachybotrys.</title>
        <authorList>
            <person name="Semeiks J."/>
            <person name="Borek D."/>
            <person name="Otwinowski Z."/>
            <person name="Grishin N.V."/>
        </authorList>
    </citation>
    <scope>NUCLEOTIDE SEQUENCE [LARGE SCALE GENOMIC DNA]</scope>
    <source>
        <strain evidence="6">CBS 109288 / IBT 7711</strain>
    </source>
</reference>
<feature type="domain" description="Zn(2)-C6 fungal-type" evidence="4">
    <location>
        <begin position="23"/>
        <end position="52"/>
    </location>
</feature>
<dbReference type="PANTHER" id="PTHR31668:SF20">
    <property type="entry name" value="ZN(II)2CYS6 TRANSCRIPTION FACTOR (EUROFUNG)"/>
    <property type="match status" value="1"/>
</dbReference>
<dbReference type="SUPFAM" id="SSF57701">
    <property type="entry name" value="Zn2/Cys6 DNA-binding domain"/>
    <property type="match status" value="1"/>
</dbReference>
<dbReference type="OrthoDB" id="271595at2759"/>
<name>A0A084AGZ9_STACB</name>
<dbReference type="SMART" id="SM00066">
    <property type="entry name" value="GAL4"/>
    <property type="match status" value="1"/>
</dbReference>
<dbReference type="InterPro" id="IPR050797">
    <property type="entry name" value="Carb_Metab_Trans_Reg"/>
</dbReference>
<dbReference type="CDD" id="cd12148">
    <property type="entry name" value="fungal_TF_MHR"/>
    <property type="match status" value="1"/>
</dbReference>
<dbReference type="PROSITE" id="PS00463">
    <property type="entry name" value="ZN2_CY6_FUNGAL_1"/>
    <property type="match status" value="1"/>
</dbReference>
<organism evidence="5 6">
    <name type="scientific">Stachybotrys chartarum (strain CBS 109288 / IBT 7711)</name>
    <name type="common">Toxic black mold</name>
    <name type="synonym">Stilbospora chartarum</name>
    <dbReference type="NCBI Taxonomy" id="1280523"/>
    <lineage>
        <taxon>Eukaryota</taxon>
        <taxon>Fungi</taxon>
        <taxon>Dikarya</taxon>
        <taxon>Ascomycota</taxon>
        <taxon>Pezizomycotina</taxon>
        <taxon>Sordariomycetes</taxon>
        <taxon>Hypocreomycetidae</taxon>
        <taxon>Hypocreales</taxon>
        <taxon>Stachybotryaceae</taxon>
        <taxon>Stachybotrys</taxon>
    </lineage>
</organism>
<protein>
    <recommendedName>
        <fullName evidence="4">Zn(2)-C6 fungal-type domain-containing protein</fullName>
    </recommendedName>
</protein>
<feature type="region of interest" description="Disordered" evidence="3">
    <location>
        <begin position="57"/>
        <end position="115"/>
    </location>
</feature>
<accession>A0A084AGZ9</accession>
<dbReference type="AlphaFoldDB" id="A0A084AGZ9"/>
<evidence type="ECO:0000256" key="2">
    <source>
        <dbReference type="ARBA" id="ARBA00023242"/>
    </source>
</evidence>
<evidence type="ECO:0000259" key="4">
    <source>
        <dbReference type="PROSITE" id="PS50048"/>
    </source>
</evidence>
<dbReference type="InterPro" id="IPR036864">
    <property type="entry name" value="Zn2-C6_fun-type_DNA-bd_sf"/>
</dbReference>
<gene>
    <name evidence="5" type="ORF">S7711_03640</name>
</gene>
<dbReference type="Proteomes" id="UP000028045">
    <property type="component" value="Unassembled WGS sequence"/>
</dbReference>
<dbReference type="Pfam" id="PF04082">
    <property type="entry name" value="Fungal_trans"/>
    <property type="match status" value="1"/>
</dbReference>
<evidence type="ECO:0000313" key="5">
    <source>
        <dbReference type="EMBL" id="KEY64578.1"/>
    </source>
</evidence>